<sequence>MTRLRDLVVVGGGPAGLATALYAARAGLDVVVLEPRSGAVDKACGEGLMPGALSAVRSLAGDVEGVDIAGIAYLDASGRVARARFRAGPGRGVRRTTLHEALLGAVRAAGIPVLEQRGEALTQDDDAVSVAGVRARYAVAADGLHSGVRRSLGLDRPASGRAPARYGQRQHFAVAPWTDLVEVHWSAHAEAYVTPVAPDQVGVAVLTSRRASYAEQLAWFPALRDRLDGAELSSSVRGAGPLRQVASSVVAGRVLLVGDAAGYVDALTGEGIAVSLAAARGAVGCLVAGRPQDYARVWRAASRRYRWITGALLVASRRPVLRAALVPAARALPPVFAAAVNQLAH</sequence>
<feature type="domain" description="FAD-binding" evidence="2">
    <location>
        <begin position="131"/>
        <end position="276"/>
    </location>
</feature>
<accession>A0ABW1JG20</accession>
<keyword evidence="3" id="KW-0560">Oxidoreductase</keyword>
<dbReference type="PANTHER" id="PTHR42685:SF19">
    <property type="entry name" value="POSSIBLE OXIDOREDUCTASE"/>
    <property type="match status" value="1"/>
</dbReference>
<dbReference type="SUPFAM" id="SSF51905">
    <property type="entry name" value="FAD/NAD(P)-binding domain"/>
    <property type="match status" value="1"/>
</dbReference>
<dbReference type="Gene3D" id="3.50.50.60">
    <property type="entry name" value="FAD/NAD(P)-binding domain"/>
    <property type="match status" value="1"/>
</dbReference>
<evidence type="ECO:0000313" key="4">
    <source>
        <dbReference type="Proteomes" id="UP001596189"/>
    </source>
</evidence>
<evidence type="ECO:0000259" key="2">
    <source>
        <dbReference type="Pfam" id="PF01494"/>
    </source>
</evidence>
<feature type="domain" description="FAD dependent oxidoreductase" evidence="1">
    <location>
        <begin position="6"/>
        <end position="37"/>
    </location>
</feature>
<dbReference type="PRINTS" id="PR00420">
    <property type="entry name" value="RNGMNOXGNASE"/>
</dbReference>
<evidence type="ECO:0000259" key="1">
    <source>
        <dbReference type="Pfam" id="PF01266"/>
    </source>
</evidence>
<comment type="caution">
    <text evidence="3">The sequence shown here is derived from an EMBL/GenBank/DDBJ whole genome shotgun (WGS) entry which is preliminary data.</text>
</comment>
<organism evidence="3 4">
    <name type="scientific">Angustibacter luteus</name>
    <dbReference type="NCBI Taxonomy" id="658456"/>
    <lineage>
        <taxon>Bacteria</taxon>
        <taxon>Bacillati</taxon>
        <taxon>Actinomycetota</taxon>
        <taxon>Actinomycetes</taxon>
        <taxon>Kineosporiales</taxon>
        <taxon>Kineosporiaceae</taxon>
    </lineage>
</organism>
<dbReference type="Proteomes" id="UP001596189">
    <property type="component" value="Unassembled WGS sequence"/>
</dbReference>
<reference evidence="4" key="1">
    <citation type="journal article" date="2019" name="Int. J. Syst. Evol. Microbiol.">
        <title>The Global Catalogue of Microorganisms (GCM) 10K type strain sequencing project: providing services to taxonomists for standard genome sequencing and annotation.</title>
        <authorList>
            <consortium name="The Broad Institute Genomics Platform"/>
            <consortium name="The Broad Institute Genome Sequencing Center for Infectious Disease"/>
            <person name="Wu L."/>
            <person name="Ma J."/>
        </authorList>
    </citation>
    <scope>NUCLEOTIDE SEQUENCE [LARGE SCALE GENOMIC DNA]</scope>
    <source>
        <strain evidence="4">KACC 14249</strain>
    </source>
</reference>
<proteinExistence type="predicted"/>
<dbReference type="GO" id="GO:0016491">
    <property type="term" value="F:oxidoreductase activity"/>
    <property type="evidence" value="ECO:0007669"/>
    <property type="project" value="UniProtKB-KW"/>
</dbReference>
<name>A0ABW1JG20_9ACTN</name>
<keyword evidence="4" id="KW-1185">Reference proteome</keyword>
<dbReference type="RefSeq" id="WP_345715172.1">
    <property type="nucleotide sequence ID" value="NZ_BAABFP010000002.1"/>
</dbReference>
<dbReference type="EC" id="1.-.-.-" evidence="3"/>
<gene>
    <name evidence="3" type="ORF">ACFQDO_13450</name>
</gene>
<protein>
    <submittedName>
        <fullName evidence="3">NAD(P)/FAD-dependent oxidoreductase</fullName>
        <ecNumber evidence="3">1.-.-.-</ecNumber>
    </submittedName>
</protein>
<dbReference type="EMBL" id="JBHSRD010000004">
    <property type="protein sequence ID" value="MFC6008135.1"/>
    <property type="molecule type" value="Genomic_DNA"/>
</dbReference>
<dbReference type="InterPro" id="IPR002938">
    <property type="entry name" value="FAD-bd"/>
</dbReference>
<dbReference type="PANTHER" id="PTHR42685">
    <property type="entry name" value="GERANYLGERANYL DIPHOSPHATE REDUCTASE"/>
    <property type="match status" value="1"/>
</dbReference>
<evidence type="ECO:0000313" key="3">
    <source>
        <dbReference type="EMBL" id="MFC6008135.1"/>
    </source>
</evidence>
<dbReference type="InterPro" id="IPR006076">
    <property type="entry name" value="FAD-dep_OxRdtase"/>
</dbReference>
<dbReference type="InterPro" id="IPR036188">
    <property type="entry name" value="FAD/NAD-bd_sf"/>
</dbReference>
<dbReference type="Pfam" id="PF01266">
    <property type="entry name" value="DAO"/>
    <property type="match status" value="1"/>
</dbReference>
<dbReference type="InterPro" id="IPR050407">
    <property type="entry name" value="Geranylgeranyl_reductase"/>
</dbReference>
<dbReference type="Pfam" id="PF01494">
    <property type="entry name" value="FAD_binding_3"/>
    <property type="match status" value="1"/>
</dbReference>